<accession>A0ABV2CUP5</accession>
<feature type="transmembrane region" description="Helical" evidence="10">
    <location>
        <begin position="294"/>
        <end position="315"/>
    </location>
</feature>
<feature type="transmembrane region" description="Helical" evidence="10">
    <location>
        <begin position="353"/>
        <end position="373"/>
    </location>
</feature>
<evidence type="ECO:0000256" key="3">
    <source>
        <dbReference type="ARBA" id="ARBA00022449"/>
    </source>
</evidence>
<dbReference type="EMBL" id="JBEWLZ010000014">
    <property type="protein sequence ID" value="MET1491647.1"/>
    <property type="molecule type" value="Genomic_DNA"/>
</dbReference>
<dbReference type="PROSITE" id="PS51201">
    <property type="entry name" value="RCK_N"/>
    <property type="match status" value="1"/>
</dbReference>
<keyword evidence="6" id="KW-0630">Potassium</keyword>
<organism evidence="13 14">
    <name type="scientific">Uliginosibacterium paludis</name>
    <dbReference type="NCBI Taxonomy" id="1615952"/>
    <lineage>
        <taxon>Bacteria</taxon>
        <taxon>Pseudomonadati</taxon>
        <taxon>Pseudomonadota</taxon>
        <taxon>Betaproteobacteria</taxon>
        <taxon>Rhodocyclales</taxon>
        <taxon>Zoogloeaceae</taxon>
        <taxon>Uliginosibacterium</taxon>
    </lineage>
</organism>
<dbReference type="InterPro" id="IPR006153">
    <property type="entry name" value="Cation/H_exchanger_TM"/>
</dbReference>
<dbReference type="InterPro" id="IPR006037">
    <property type="entry name" value="RCK_C"/>
</dbReference>
<comment type="caution">
    <text evidence="13">The sequence shown here is derived from an EMBL/GenBank/DDBJ whole genome shotgun (WGS) entry which is preliminary data.</text>
</comment>
<keyword evidence="7 10" id="KW-1133">Transmembrane helix</keyword>
<comment type="subcellular location">
    <subcellularLocation>
        <location evidence="1">Membrane</location>
        <topology evidence="1">Multi-pass membrane protein</topology>
    </subcellularLocation>
</comment>
<evidence type="ECO:0000256" key="2">
    <source>
        <dbReference type="ARBA" id="ARBA00022448"/>
    </source>
</evidence>
<dbReference type="InterPro" id="IPR038770">
    <property type="entry name" value="Na+/solute_symporter_sf"/>
</dbReference>
<dbReference type="RefSeq" id="WP_345928261.1">
    <property type="nucleotide sequence ID" value="NZ_JBDIVF010000005.1"/>
</dbReference>
<evidence type="ECO:0000256" key="9">
    <source>
        <dbReference type="ARBA" id="ARBA00023136"/>
    </source>
</evidence>
<protein>
    <submittedName>
        <fullName evidence="13">Cation:proton antiporter</fullName>
    </submittedName>
</protein>
<proteinExistence type="predicted"/>
<sequence length="656" mass="71412">MHGSFTSVLMLLAATVSLVAVFRAFNLPAVLAYLAVGAALGPHALGLVPDSEQARYLAEFGVVFLMFSIGLEFSLPRLYAMKRIVLGLGGLQVVATLVLFGALGRILGLSWPASFAVASVITMSSTAMLSKLLVDRMELESAHGRQIIGVLLFQDLAVVPLLILIPALARPGEMLWLTLSFAAVKAIVVLSLILFFGQRLMKRWFTVVARRKSSELFMLNILLITLGLAWVTEMAGLSLALGAFMAGMLISETEFRYQVEEDIKPFRDVLLGLFMVTVGMFLDVAVILANLLWVMLLLFSMLVLKFVVVALASRWMERQDGAAVRAGLWLCAGGEFGFVLLTLAADVNVVPHTVLQLVVAALVLSLLIAPLLVQYSDRIVLRFVASEWMLRSMELTRVAAKAISTERHVIICGYGRTGQYLARLLEQEGIGYVALDLDPDRVQEAAAAGDPVVFGDAARNETLLAAGLMRASAVVVAYNDEHATSKVLHHVLAARPDIPLVARSQDERDMERLIEQGAAEVVPEMLETSIMLATHTLTLIGTPVARVIRRMRQIRTQRYSLMRGFFLGATDIDEGPDAQEERLHSVSLPIGAYAVSRRIGDLGFEVTGARVAAVRRRGVRSLDPANDMVFEAGDVVVLLGLPNCLAAAEVRLLKGR</sequence>
<keyword evidence="8" id="KW-0406">Ion transport</keyword>
<feature type="transmembrane region" description="Helical" evidence="10">
    <location>
        <begin position="216"/>
        <end position="232"/>
    </location>
</feature>
<dbReference type="InterPro" id="IPR036291">
    <property type="entry name" value="NAD(P)-bd_dom_sf"/>
</dbReference>
<dbReference type="Gene3D" id="3.30.70.1450">
    <property type="entry name" value="Regulator of K+ conductance, C-terminal domain"/>
    <property type="match status" value="1"/>
</dbReference>
<evidence type="ECO:0000259" key="12">
    <source>
        <dbReference type="PROSITE" id="PS51202"/>
    </source>
</evidence>
<dbReference type="InterPro" id="IPR003148">
    <property type="entry name" value="RCK_N"/>
</dbReference>
<name>A0ABV2CUP5_9RHOO</name>
<evidence type="ECO:0000256" key="10">
    <source>
        <dbReference type="SAM" id="Phobius"/>
    </source>
</evidence>
<dbReference type="PANTHER" id="PTHR46157">
    <property type="entry name" value="K(+) EFFLUX ANTIPORTER 3, CHLOROPLASTIC"/>
    <property type="match status" value="1"/>
</dbReference>
<feature type="domain" description="RCK N-terminal" evidence="11">
    <location>
        <begin position="406"/>
        <end position="523"/>
    </location>
</feature>
<feature type="transmembrane region" description="Helical" evidence="10">
    <location>
        <begin position="53"/>
        <end position="73"/>
    </location>
</feature>
<feature type="transmembrane region" description="Helical" evidence="10">
    <location>
        <begin position="85"/>
        <end position="107"/>
    </location>
</feature>
<dbReference type="SUPFAM" id="SSF116726">
    <property type="entry name" value="TrkA C-terminal domain-like"/>
    <property type="match status" value="1"/>
</dbReference>
<dbReference type="Gene3D" id="1.20.1530.20">
    <property type="match status" value="1"/>
</dbReference>
<keyword evidence="14" id="KW-1185">Reference proteome</keyword>
<evidence type="ECO:0000256" key="5">
    <source>
        <dbReference type="ARBA" id="ARBA00022692"/>
    </source>
</evidence>
<keyword evidence="2" id="KW-0813">Transport</keyword>
<dbReference type="InterPro" id="IPR036721">
    <property type="entry name" value="RCK_C_sf"/>
</dbReference>
<reference evidence="13 14" key="1">
    <citation type="submission" date="2024-07" db="EMBL/GenBank/DDBJ databases">
        <title>Uliginosibacterium paludis KCTC:42655.</title>
        <authorList>
            <person name="Kim M.K."/>
        </authorList>
    </citation>
    <scope>NUCLEOTIDE SEQUENCE [LARGE SCALE GENOMIC DNA]</scope>
    <source>
        <strain evidence="13 14">KCTC 42655</strain>
    </source>
</reference>
<feature type="transmembrane region" description="Helical" evidence="10">
    <location>
        <begin position="113"/>
        <end position="134"/>
    </location>
</feature>
<keyword evidence="9 10" id="KW-0472">Membrane</keyword>
<dbReference type="PANTHER" id="PTHR46157:SF4">
    <property type="entry name" value="K(+) EFFLUX ANTIPORTER 3, CHLOROPLASTIC"/>
    <property type="match status" value="1"/>
</dbReference>
<evidence type="ECO:0000256" key="1">
    <source>
        <dbReference type="ARBA" id="ARBA00004141"/>
    </source>
</evidence>
<keyword evidence="3" id="KW-0050">Antiport</keyword>
<dbReference type="SUPFAM" id="SSF51735">
    <property type="entry name" value="NAD(P)-binding Rossmann-fold domains"/>
    <property type="match status" value="1"/>
</dbReference>
<feature type="transmembrane region" description="Helical" evidence="10">
    <location>
        <begin position="327"/>
        <end position="347"/>
    </location>
</feature>
<evidence type="ECO:0000313" key="14">
    <source>
        <dbReference type="Proteomes" id="UP001548590"/>
    </source>
</evidence>
<keyword evidence="5 10" id="KW-0812">Transmembrane</keyword>
<gene>
    <name evidence="13" type="ORF">ABVT11_17545</name>
</gene>
<evidence type="ECO:0000256" key="8">
    <source>
        <dbReference type="ARBA" id="ARBA00023065"/>
    </source>
</evidence>
<dbReference type="PROSITE" id="PS51202">
    <property type="entry name" value="RCK_C"/>
    <property type="match status" value="1"/>
</dbReference>
<evidence type="ECO:0000313" key="13">
    <source>
        <dbReference type="EMBL" id="MET1491647.1"/>
    </source>
</evidence>
<dbReference type="Pfam" id="PF00999">
    <property type="entry name" value="Na_H_Exchanger"/>
    <property type="match status" value="1"/>
</dbReference>
<evidence type="ECO:0000256" key="7">
    <source>
        <dbReference type="ARBA" id="ARBA00022989"/>
    </source>
</evidence>
<dbReference type="Gene3D" id="3.40.50.720">
    <property type="entry name" value="NAD(P)-binding Rossmann-like Domain"/>
    <property type="match status" value="1"/>
</dbReference>
<feature type="transmembrane region" description="Helical" evidence="10">
    <location>
        <begin position="146"/>
        <end position="169"/>
    </location>
</feature>
<evidence type="ECO:0000259" key="11">
    <source>
        <dbReference type="PROSITE" id="PS51201"/>
    </source>
</evidence>
<keyword evidence="4" id="KW-0633">Potassium transport</keyword>
<evidence type="ECO:0000256" key="6">
    <source>
        <dbReference type="ARBA" id="ARBA00022958"/>
    </source>
</evidence>
<evidence type="ECO:0000256" key="4">
    <source>
        <dbReference type="ARBA" id="ARBA00022538"/>
    </source>
</evidence>
<feature type="domain" description="RCK C-terminal" evidence="12">
    <location>
        <begin position="570"/>
        <end position="656"/>
    </location>
</feature>
<dbReference type="Proteomes" id="UP001548590">
    <property type="component" value="Unassembled WGS sequence"/>
</dbReference>
<feature type="transmembrane region" description="Helical" evidence="10">
    <location>
        <begin position="175"/>
        <end position="196"/>
    </location>
</feature>
<dbReference type="Pfam" id="PF02080">
    <property type="entry name" value="TrkA_C"/>
    <property type="match status" value="1"/>
</dbReference>
<dbReference type="Pfam" id="PF02254">
    <property type="entry name" value="TrkA_N"/>
    <property type="match status" value="1"/>
</dbReference>